<dbReference type="GO" id="GO:0008270">
    <property type="term" value="F:zinc ion binding"/>
    <property type="evidence" value="ECO:0007669"/>
    <property type="project" value="UniProtKB-KW"/>
</dbReference>
<dbReference type="PROSITE" id="PS50158">
    <property type="entry name" value="ZF_CCHC"/>
    <property type="match status" value="1"/>
</dbReference>
<proteinExistence type="predicted"/>
<dbReference type="InterPro" id="IPR040256">
    <property type="entry name" value="At4g02000-like"/>
</dbReference>
<feature type="compositionally biased region" description="Polar residues" evidence="2">
    <location>
        <begin position="378"/>
        <end position="399"/>
    </location>
</feature>
<dbReference type="AlphaFoldDB" id="A0A9Q0IYT3"/>
<feature type="region of interest" description="Disordered" evidence="2">
    <location>
        <begin position="255"/>
        <end position="279"/>
    </location>
</feature>
<accession>A0A9Q0IYT3</accession>
<organism evidence="4 5">
    <name type="scientific">Turnera subulata</name>
    <dbReference type="NCBI Taxonomy" id="218843"/>
    <lineage>
        <taxon>Eukaryota</taxon>
        <taxon>Viridiplantae</taxon>
        <taxon>Streptophyta</taxon>
        <taxon>Embryophyta</taxon>
        <taxon>Tracheophyta</taxon>
        <taxon>Spermatophyta</taxon>
        <taxon>Magnoliopsida</taxon>
        <taxon>eudicotyledons</taxon>
        <taxon>Gunneridae</taxon>
        <taxon>Pentapetalae</taxon>
        <taxon>rosids</taxon>
        <taxon>fabids</taxon>
        <taxon>Malpighiales</taxon>
        <taxon>Passifloraceae</taxon>
        <taxon>Turnera</taxon>
    </lineage>
</organism>
<feature type="domain" description="CCHC-type" evidence="3">
    <location>
        <begin position="197"/>
        <end position="210"/>
    </location>
</feature>
<reference evidence="4" key="1">
    <citation type="submission" date="2022-02" db="EMBL/GenBank/DDBJ databases">
        <authorList>
            <person name="Henning P.M."/>
            <person name="McCubbin A.G."/>
            <person name="Shore J.S."/>
        </authorList>
    </citation>
    <scope>NUCLEOTIDE SEQUENCE</scope>
    <source>
        <strain evidence="4">F60SS</strain>
        <tissue evidence="4">Leaves</tissue>
    </source>
</reference>
<keyword evidence="1" id="KW-0862">Zinc</keyword>
<comment type="caution">
    <text evidence="4">The sequence shown here is derived from an EMBL/GenBank/DDBJ whole genome shotgun (WGS) entry which is preliminary data.</text>
</comment>
<dbReference type="Pfam" id="PF14111">
    <property type="entry name" value="DUF4283"/>
    <property type="match status" value="1"/>
</dbReference>
<reference evidence="4" key="2">
    <citation type="journal article" date="2023" name="Plants (Basel)">
        <title>Annotation of the Turnera subulata (Passifloraceae) Draft Genome Reveals the S-Locus Evolved after the Divergence of Turneroideae from Passifloroideae in a Stepwise Manner.</title>
        <authorList>
            <person name="Henning P.M."/>
            <person name="Roalson E.H."/>
            <person name="Mir W."/>
            <person name="McCubbin A.G."/>
            <person name="Shore J.S."/>
        </authorList>
    </citation>
    <scope>NUCLEOTIDE SEQUENCE</scope>
    <source>
        <strain evidence="4">F60SS</strain>
    </source>
</reference>
<evidence type="ECO:0000259" key="3">
    <source>
        <dbReference type="PROSITE" id="PS50158"/>
    </source>
</evidence>
<evidence type="ECO:0000256" key="2">
    <source>
        <dbReference type="SAM" id="MobiDB-lite"/>
    </source>
</evidence>
<gene>
    <name evidence="4" type="ORF">Tsubulata_006410</name>
</gene>
<feature type="compositionally biased region" description="Low complexity" evidence="2">
    <location>
        <begin position="456"/>
        <end position="472"/>
    </location>
</feature>
<evidence type="ECO:0000313" key="5">
    <source>
        <dbReference type="Proteomes" id="UP001141552"/>
    </source>
</evidence>
<evidence type="ECO:0000256" key="1">
    <source>
        <dbReference type="PROSITE-ProRule" id="PRU00047"/>
    </source>
</evidence>
<dbReference type="Proteomes" id="UP001141552">
    <property type="component" value="Unassembled WGS sequence"/>
</dbReference>
<keyword evidence="1" id="KW-0479">Metal-binding</keyword>
<keyword evidence="1" id="KW-0863">Zinc-finger</keyword>
<feature type="region of interest" description="Disordered" evidence="2">
    <location>
        <begin position="373"/>
        <end position="480"/>
    </location>
</feature>
<dbReference type="Pfam" id="PF14392">
    <property type="entry name" value="zf-CCHC_4"/>
    <property type="match status" value="1"/>
</dbReference>
<dbReference type="SUPFAM" id="SSF56219">
    <property type="entry name" value="DNase I-like"/>
    <property type="match status" value="1"/>
</dbReference>
<keyword evidence="5" id="KW-1185">Reference proteome</keyword>
<dbReference type="InterPro" id="IPR025836">
    <property type="entry name" value="Zn_knuckle_CX2CX4HX4C"/>
</dbReference>
<dbReference type="PANTHER" id="PTHR31286:SF178">
    <property type="entry name" value="DUF4283 DOMAIN-CONTAINING PROTEIN"/>
    <property type="match status" value="1"/>
</dbReference>
<dbReference type="Gene3D" id="3.60.10.10">
    <property type="entry name" value="Endonuclease/exonuclease/phosphatase"/>
    <property type="match status" value="1"/>
</dbReference>
<dbReference type="InterPro" id="IPR036691">
    <property type="entry name" value="Endo/exonu/phosph_ase_sf"/>
</dbReference>
<protein>
    <recommendedName>
        <fullName evidence="3">CCHC-type domain-containing protein</fullName>
    </recommendedName>
</protein>
<dbReference type="GO" id="GO:0003676">
    <property type="term" value="F:nucleic acid binding"/>
    <property type="evidence" value="ECO:0007669"/>
    <property type="project" value="InterPro"/>
</dbReference>
<dbReference type="PANTHER" id="PTHR31286">
    <property type="entry name" value="GLYCINE-RICH CELL WALL STRUCTURAL PROTEIN 1.8-LIKE"/>
    <property type="match status" value="1"/>
</dbReference>
<dbReference type="OrthoDB" id="1750606at2759"/>
<dbReference type="InterPro" id="IPR025558">
    <property type="entry name" value="DUF4283"/>
</dbReference>
<dbReference type="EMBL" id="JAKUCV010007712">
    <property type="protein sequence ID" value="KAJ4822298.1"/>
    <property type="molecule type" value="Genomic_DNA"/>
</dbReference>
<evidence type="ECO:0000313" key="4">
    <source>
        <dbReference type="EMBL" id="KAJ4822298.1"/>
    </source>
</evidence>
<sequence length="653" mass="73406">MTQHKPQTLALQLSENPDLGRSFATLVLVGKVISDYPVLQGTVNSITQQVWSPKKALQVKEVSRNTFLFSFEDAKDRQRAFKGGPWTLNGNHLVLKEWPPGTPLSNIDFSTSDFWVHIHGLIPEQMDAKNAECIAAVMGTFLELDLSTDNGVCRNDVMRIKVRLDIQQPLMPGVKNHRPDGSLMWLQMKYERLPRFCMQCGRMGHVKRICSFDGTGWYGEDREPYEANKFGPWMGADYNPSRIKIPPSDFNHREIEGSFGSARRGRSAPPSPRSARREWAKGNGKWALFEHRRAAPQKPKTDAESSDHGKMFINMLSEQGLRSDAMEKICSFLGMDFTCLSIQPPQSIPPQSNPPAVAHETVPPTLYAPNLLLPTSGLPANTRASHLSKSSAGPSNASPKSHKRASGFMDPTSPKKKKKASLNTIPESLEPPIPESPLKQNPLTPQPSPTKAQPVLSPSLTSQTTTPFSTLQIDGDSQVSMDTRHEEMRGVGDRTERQMQSFRDALDYCGFGDMGFYGYPYTWNNRREGGANVQVRSDRAVSTNEWQRMFPNFKVLHLPDQASDHLPLKVDLLGRSDRRRKPFRFEEHWAKDEECALVINAQWDSAPADCSLTVIMENIRKTRVELLKWNKRKHGNIPAAIKRTRTELEAIST</sequence>
<name>A0A9Q0IYT3_9ROSI</name>
<dbReference type="InterPro" id="IPR001878">
    <property type="entry name" value="Znf_CCHC"/>
</dbReference>